<proteinExistence type="predicted"/>
<gene>
    <name evidence="1" type="ORF">ENM60_01280</name>
</gene>
<organism evidence="1">
    <name type="scientific">Thermogladius calderae</name>
    <dbReference type="NCBI Taxonomy" id="1200300"/>
    <lineage>
        <taxon>Archaea</taxon>
        <taxon>Thermoproteota</taxon>
        <taxon>Thermoprotei</taxon>
        <taxon>Desulfurococcales</taxon>
        <taxon>Desulfurococcaceae</taxon>
        <taxon>Thermogladius</taxon>
    </lineage>
</organism>
<protein>
    <submittedName>
        <fullName evidence="1">Uncharacterized protein</fullName>
    </submittedName>
</protein>
<accession>A0A7J3XY54</accession>
<sequence>MLSIKKAVIAERWRELLNQINLYYLRILEEAVEKESELLKKGELTMEERLTLIYIEAIKRIISEELDLSYRPFKLLDVDDSIIGELKAIAETA</sequence>
<dbReference type="EMBL" id="DRYK01000025">
    <property type="protein sequence ID" value="HHP67419.1"/>
    <property type="molecule type" value="Genomic_DNA"/>
</dbReference>
<evidence type="ECO:0000313" key="1">
    <source>
        <dbReference type="EMBL" id="HHP67419.1"/>
    </source>
</evidence>
<name>A0A7J3XY54_9CREN</name>
<dbReference type="AlphaFoldDB" id="A0A7J3XY54"/>
<reference evidence="1" key="1">
    <citation type="journal article" date="2020" name="mSystems">
        <title>Genome- and Community-Level Interaction Insights into Carbon Utilization and Element Cycling Functions of Hydrothermarchaeota in Hydrothermal Sediment.</title>
        <authorList>
            <person name="Zhou Z."/>
            <person name="Liu Y."/>
            <person name="Xu W."/>
            <person name="Pan J."/>
            <person name="Luo Z.H."/>
            <person name="Li M."/>
        </authorList>
    </citation>
    <scope>NUCLEOTIDE SEQUENCE [LARGE SCALE GENOMIC DNA]</scope>
    <source>
        <strain evidence="1">SpSt-110</strain>
    </source>
</reference>
<comment type="caution">
    <text evidence="1">The sequence shown here is derived from an EMBL/GenBank/DDBJ whole genome shotgun (WGS) entry which is preliminary data.</text>
</comment>